<gene>
    <name evidence="7" type="ORF">ALECFALPRED_001525</name>
</gene>
<dbReference type="SUPFAM" id="SSF103473">
    <property type="entry name" value="MFS general substrate transporter"/>
    <property type="match status" value="1"/>
</dbReference>
<feature type="transmembrane region" description="Helical" evidence="5">
    <location>
        <begin position="156"/>
        <end position="178"/>
    </location>
</feature>
<feature type="transmembrane region" description="Helical" evidence="5">
    <location>
        <begin position="354"/>
        <end position="379"/>
    </location>
</feature>
<dbReference type="EMBL" id="CAJPDR010000136">
    <property type="protein sequence ID" value="CAF9920435.1"/>
    <property type="molecule type" value="Genomic_DNA"/>
</dbReference>
<dbReference type="PRINTS" id="PR01036">
    <property type="entry name" value="TCRTETB"/>
</dbReference>
<evidence type="ECO:0000256" key="5">
    <source>
        <dbReference type="SAM" id="Phobius"/>
    </source>
</evidence>
<feature type="transmembrane region" description="Helical" evidence="5">
    <location>
        <begin position="190"/>
        <end position="208"/>
    </location>
</feature>
<proteinExistence type="predicted"/>
<feature type="transmembrane region" description="Helical" evidence="5">
    <location>
        <begin position="214"/>
        <end position="234"/>
    </location>
</feature>
<comment type="caution">
    <text evidence="7">The sequence shown here is derived from an EMBL/GenBank/DDBJ whole genome shotgun (WGS) entry which is preliminary data.</text>
</comment>
<feature type="domain" description="Major facilitator superfamily (MFS) profile" evidence="6">
    <location>
        <begin position="60"/>
        <end position="550"/>
    </location>
</feature>
<evidence type="ECO:0000313" key="7">
    <source>
        <dbReference type="EMBL" id="CAF9920435.1"/>
    </source>
</evidence>
<feature type="transmembrane region" description="Helical" evidence="5">
    <location>
        <begin position="255"/>
        <end position="278"/>
    </location>
</feature>
<feature type="transmembrane region" description="Helical" evidence="5">
    <location>
        <begin position="284"/>
        <end position="300"/>
    </location>
</feature>
<reference evidence="7" key="1">
    <citation type="submission" date="2021-03" db="EMBL/GenBank/DDBJ databases">
        <authorList>
            <person name="Tagirdzhanova G."/>
        </authorList>
    </citation>
    <scope>NUCLEOTIDE SEQUENCE</scope>
</reference>
<dbReference type="PANTHER" id="PTHR23501:SF59">
    <property type="entry name" value="MAJOR FACILITATOR SUPERFAMILY (MFS) PROFILE DOMAIN-CONTAINING PROTEIN-RELATED"/>
    <property type="match status" value="1"/>
</dbReference>
<evidence type="ECO:0000259" key="6">
    <source>
        <dbReference type="PROSITE" id="PS50850"/>
    </source>
</evidence>
<dbReference type="FunFam" id="1.20.1720.10:FF:000018">
    <property type="entry name" value="Putative MFS multidrug transporter"/>
    <property type="match status" value="1"/>
</dbReference>
<feature type="transmembrane region" description="Helical" evidence="5">
    <location>
        <begin position="411"/>
        <end position="432"/>
    </location>
</feature>
<dbReference type="Gene3D" id="1.20.1720.10">
    <property type="entry name" value="Multidrug resistance protein D"/>
    <property type="match status" value="1"/>
</dbReference>
<sequence>MQESREESRDTKQPTNSCIIENDKKSELPSQLKTGSVTVVDLASPVPTDNFNPGWRFYAPFISLCIITLAVALDATSLSVALPIISESLHGNAIAIFWCGTSFLLSSTVFQPTFASLSYILGRKPLLLLALVFFTVGAIIGALAQNITSLLIGRSIQGAGGGGIISLTEILITDLVPLRERGKWFGFQSLTWALGSVTGPLIGGVFAQEATWRWIFWINLPFCGLGFLTLPFCLRLRHPPGEIASKLLRFDWVGAVLLTASTTSFLMPVSWGGVMFAWSSFRTLVPLLLGICGLFVFVMYEIYVAKTPLIPLRIFSNRTAVVSYIGTFVHGMILWCLLYYLPLYYEGVKAYSPIIVGVAVFPETLTITPASILVGVAVSITGRYRWSIWSGWSLTVLGMGLMYMLSLETSVPAFVFLNLIPGLGIGLLFASMNLATQAAATERYAGFAAAMYIFMRSLGQGVGVAVGGVIFQSQFAAKLRRYPDLARNATALAQDASGLVQVIKAMPEGAAERGTIVNAYAGALKVVWVVMAGLAFVALLLSFGTKGLSLNAGMETEQALRQPGNDGLQEGNVETV</sequence>
<name>A0A8H3IM77_9LECA</name>
<dbReference type="InterPro" id="IPR020846">
    <property type="entry name" value="MFS_dom"/>
</dbReference>
<feature type="transmembrane region" description="Helical" evidence="5">
    <location>
        <begin position="526"/>
        <end position="544"/>
    </location>
</feature>
<dbReference type="OrthoDB" id="2351791at2759"/>
<feature type="transmembrane region" description="Helical" evidence="5">
    <location>
        <begin position="91"/>
        <end position="114"/>
    </location>
</feature>
<keyword evidence="8" id="KW-1185">Reference proteome</keyword>
<evidence type="ECO:0000256" key="3">
    <source>
        <dbReference type="ARBA" id="ARBA00022989"/>
    </source>
</evidence>
<evidence type="ECO:0000256" key="4">
    <source>
        <dbReference type="ARBA" id="ARBA00023136"/>
    </source>
</evidence>
<organism evidence="7 8">
    <name type="scientific">Alectoria fallacina</name>
    <dbReference type="NCBI Taxonomy" id="1903189"/>
    <lineage>
        <taxon>Eukaryota</taxon>
        <taxon>Fungi</taxon>
        <taxon>Dikarya</taxon>
        <taxon>Ascomycota</taxon>
        <taxon>Pezizomycotina</taxon>
        <taxon>Lecanoromycetes</taxon>
        <taxon>OSLEUM clade</taxon>
        <taxon>Lecanoromycetidae</taxon>
        <taxon>Lecanorales</taxon>
        <taxon>Lecanorineae</taxon>
        <taxon>Parmeliaceae</taxon>
        <taxon>Alectoria</taxon>
    </lineage>
</organism>
<feature type="transmembrane region" description="Helical" evidence="5">
    <location>
        <begin position="444"/>
        <end position="471"/>
    </location>
</feature>
<dbReference type="PROSITE" id="PS50850">
    <property type="entry name" value="MFS"/>
    <property type="match status" value="1"/>
</dbReference>
<keyword evidence="3 5" id="KW-1133">Transmembrane helix</keyword>
<evidence type="ECO:0000313" key="8">
    <source>
        <dbReference type="Proteomes" id="UP000664203"/>
    </source>
</evidence>
<dbReference type="Proteomes" id="UP000664203">
    <property type="component" value="Unassembled WGS sequence"/>
</dbReference>
<evidence type="ECO:0000256" key="2">
    <source>
        <dbReference type="ARBA" id="ARBA00022692"/>
    </source>
</evidence>
<dbReference type="GO" id="GO:0022857">
    <property type="term" value="F:transmembrane transporter activity"/>
    <property type="evidence" value="ECO:0007669"/>
    <property type="project" value="InterPro"/>
</dbReference>
<feature type="transmembrane region" description="Helical" evidence="5">
    <location>
        <begin position="126"/>
        <end position="144"/>
    </location>
</feature>
<feature type="transmembrane region" description="Helical" evidence="5">
    <location>
        <begin position="321"/>
        <end position="342"/>
    </location>
</feature>
<keyword evidence="2 5" id="KW-0812">Transmembrane</keyword>
<evidence type="ECO:0000256" key="1">
    <source>
        <dbReference type="ARBA" id="ARBA00004141"/>
    </source>
</evidence>
<dbReference type="AlphaFoldDB" id="A0A8H3IM77"/>
<dbReference type="InterPro" id="IPR011701">
    <property type="entry name" value="MFS"/>
</dbReference>
<protein>
    <recommendedName>
        <fullName evidence="6">Major facilitator superfamily (MFS) profile domain-containing protein</fullName>
    </recommendedName>
</protein>
<dbReference type="Gene3D" id="1.20.1250.20">
    <property type="entry name" value="MFS general substrate transporter like domains"/>
    <property type="match status" value="1"/>
</dbReference>
<dbReference type="Pfam" id="PF07690">
    <property type="entry name" value="MFS_1"/>
    <property type="match status" value="1"/>
</dbReference>
<accession>A0A8H3IM77</accession>
<dbReference type="InterPro" id="IPR036259">
    <property type="entry name" value="MFS_trans_sf"/>
</dbReference>
<feature type="transmembrane region" description="Helical" evidence="5">
    <location>
        <begin position="386"/>
        <end position="405"/>
    </location>
</feature>
<dbReference type="GO" id="GO:0005886">
    <property type="term" value="C:plasma membrane"/>
    <property type="evidence" value="ECO:0007669"/>
    <property type="project" value="TreeGrafter"/>
</dbReference>
<feature type="transmembrane region" description="Helical" evidence="5">
    <location>
        <begin position="61"/>
        <end position="85"/>
    </location>
</feature>
<dbReference type="PANTHER" id="PTHR23501">
    <property type="entry name" value="MAJOR FACILITATOR SUPERFAMILY"/>
    <property type="match status" value="1"/>
</dbReference>
<comment type="subcellular location">
    <subcellularLocation>
        <location evidence="1">Membrane</location>
        <topology evidence="1">Multi-pass membrane protein</topology>
    </subcellularLocation>
</comment>
<keyword evidence="4 5" id="KW-0472">Membrane</keyword>